<evidence type="ECO:0000313" key="9">
    <source>
        <dbReference type="Proteomes" id="UP000694620"/>
    </source>
</evidence>
<dbReference type="CDD" id="cd22239">
    <property type="entry name" value="NPHP4"/>
    <property type="match status" value="1"/>
</dbReference>
<dbReference type="InterPro" id="IPR058765">
    <property type="entry name" value="NPHP4_C2-like"/>
</dbReference>
<evidence type="ECO:0000259" key="3">
    <source>
        <dbReference type="Pfam" id="PF26173"/>
    </source>
</evidence>
<reference evidence="8" key="2">
    <citation type="submission" date="2025-08" db="UniProtKB">
        <authorList>
            <consortium name="Ensembl"/>
        </authorList>
    </citation>
    <scope>IDENTIFICATION</scope>
</reference>
<evidence type="ECO:0000259" key="5">
    <source>
        <dbReference type="Pfam" id="PF26187"/>
    </source>
</evidence>
<feature type="region of interest" description="Disordered" evidence="1">
    <location>
        <begin position="319"/>
        <end position="339"/>
    </location>
</feature>
<dbReference type="Pfam" id="PF26173">
    <property type="entry name" value="NPHP4_SK"/>
    <property type="match status" value="1"/>
</dbReference>
<dbReference type="GO" id="GO:0090090">
    <property type="term" value="P:negative regulation of canonical Wnt signaling pathway"/>
    <property type="evidence" value="ECO:0007669"/>
    <property type="project" value="InterPro"/>
</dbReference>
<reference evidence="8" key="3">
    <citation type="submission" date="2025-09" db="UniProtKB">
        <authorList>
            <consortium name="Ensembl"/>
        </authorList>
    </citation>
    <scope>IDENTIFICATION</scope>
</reference>
<accession>A0A8C4RX15</accession>
<dbReference type="GO" id="GO:0035869">
    <property type="term" value="C:ciliary transition zone"/>
    <property type="evidence" value="ECO:0007669"/>
    <property type="project" value="TreeGrafter"/>
</dbReference>
<dbReference type="InterPro" id="IPR058686">
    <property type="entry name" value="Ig_NPHP4_3rd"/>
</dbReference>
<dbReference type="InterPro" id="IPR058688">
    <property type="entry name" value="Ig_NPHP4_2nd"/>
</dbReference>
<dbReference type="Proteomes" id="UP000694620">
    <property type="component" value="Chromosome 8"/>
</dbReference>
<dbReference type="PANTHER" id="PTHR31043:SF3">
    <property type="entry name" value="NEPHROCYSTIN-4"/>
    <property type="match status" value="1"/>
</dbReference>
<dbReference type="InterPro" id="IPR058685">
    <property type="entry name" value="Ig_NPHP4_4th"/>
</dbReference>
<feature type="domain" description="NPHP4 Ig-like" evidence="6">
    <location>
        <begin position="1129"/>
        <end position="1226"/>
    </location>
</feature>
<feature type="compositionally biased region" description="Polar residues" evidence="1">
    <location>
        <begin position="498"/>
        <end position="507"/>
    </location>
</feature>
<feature type="region of interest" description="Disordered" evidence="1">
    <location>
        <begin position="458"/>
        <end position="522"/>
    </location>
</feature>
<feature type="domain" description="NPHP4 Ig-like" evidence="5">
    <location>
        <begin position="1326"/>
        <end position="1420"/>
    </location>
</feature>
<organism evidence="8 9">
    <name type="scientific">Erpetoichthys calabaricus</name>
    <name type="common">Rope fish</name>
    <name type="synonym">Calamoichthys calabaricus</name>
    <dbReference type="NCBI Taxonomy" id="27687"/>
    <lineage>
        <taxon>Eukaryota</taxon>
        <taxon>Metazoa</taxon>
        <taxon>Chordata</taxon>
        <taxon>Craniata</taxon>
        <taxon>Vertebrata</taxon>
        <taxon>Euteleostomi</taxon>
        <taxon>Actinopterygii</taxon>
        <taxon>Polypteriformes</taxon>
        <taxon>Polypteridae</taxon>
        <taxon>Erpetoichthys</taxon>
    </lineage>
</organism>
<feature type="domain" description="NPHP4 Ig-like" evidence="7">
    <location>
        <begin position="971"/>
        <end position="1122"/>
    </location>
</feature>
<feature type="compositionally biased region" description="Polar residues" evidence="1">
    <location>
        <begin position="466"/>
        <end position="488"/>
    </location>
</feature>
<feature type="domain" description="NPHP4 SK-like" evidence="3">
    <location>
        <begin position="901"/>
        <end position="968"/>
    </location>
</feature>
<evidence type="ECO:0000313" key="8">
    <source>
        <dbReference type="Ensembl" id="ENSECRP00000008100.1"/>
    </source>
</evidence>
<dbReference type="PANTHER" id="PTHR31043">
    <property type="entry name" value="NEPHROCYSTIN-4"/>
    <property type="match status" value="1"/>
</dbReference>
<dbReference type="GO" id="GO:0097546">
    <property type="term" value="C:ciliary base"/>
    <property type="evidence" value="ECO:0007669"/>
    <property type="project" value="TreeGrafter"/>
</dbReference>
<evidence type="ECO:0000259" key="6">
    <source>
        <dbReference type="Pfam" id="PF26189"/>
    </source>
</evidence>
<evidence type="ECO:0000256" key="1">
    <source>
        <dbReference type="SAM" id="MobiDB-lite"/>
    </source>
</evidence>
<sequence length="1421" mass="159529">MAEWERLFKQSLVIRPHPQRNRLQQEESEGFLLTLKKMEGAIFHQNLLSGLQGIQFQVRVTLFDISYRHFFGQTWKSPTKAVKNVSGQMPKVPFNEAIYFHTSLNHPNIVAVVEVVALAQKKGSSEQTISCGFGIVRLFPGQSDSTQPGMIKQEKRLNLFHGTPRTLLNPELLEPTEQSKFLTPIEGAHIKYSFCPHPALEQVMHLLPQNLLVSGSDTIPGVVQPVADIADCLWEPRLQKNISCYLDKVSLSLYPTLDVFEEELLNLLNADRLTREDTGPDGNAVVIQERRLHVGVHNGWTFVAKPQVVVVEPVAEGLSRGRSGSFSNRRNSVTQSSSSGQQTMLLLRSQLHLNEMVKHPAFVITFQLEYVFSTVTGGDIKALASSKTAFMHSIRWAVWSPFEKPGNSEVCISLQGGSLPNPNNVMVYKTSRAESSTPGVKAVKGGVLKFYFAQQERHPASPAHEMSQQKITQSPSQRRITSQLMSSPPETPPGPALSMSQLSTSAQYPKAKDTTRSQYKQLQPTAKDLPYVTSIVHLEADLSQSAIVPEPSEADQLQELPFAPVHAPVITLGPHISSSSATMSRRSLAQFHTSGFPDILDCHSERAEVTHPSDPVSFDPLQEEGDFLQSNEIVLQFLAFTRLPQEGQQMDWPKSIYFTFQFYRFPAVTTQRLLLVKPDGSGCSTGDHPPCVLLQVNKDGTICTGSPGLQLKYMVNPSFLKPGEKRCFIDYIAFHPLQIDAWDADSLLLIGSTSVTLKHLLRQGRPAVQVTHELDIVSTDYVQDLTAFRNDSLHQASVQPYNVSIIVKGRLNLRLGNVGHLADHQGSRSDTLPPSTSRVISAYDRTISFPGGSLSSLGLSHLNAKNTCRARRLADTDAELASMLSSRMKEANIALQHISQESDKIHQRKLERMVAVRQLESDKNQSEVKSFIMTRREERIQHLKDLQLIEAYRERSKTENITSMLSHAITTQHTIYASLGNAQFFEFALKNPFNVQHTITITCKDPELSVIVDSREWRYFKELTKTLTPLEEDMFYLKGNTLYPQVYLRPKETIYIPFKYQRFSADHTVLGQGPAGLPSSHSTDVALRQLLKDVQPKIIKIFFRTEDEKPLAICQVNVETTPHVVDQTFRFYHPELTFLKKSIRLPPWHTPPGAPAGMSVGEPQVHVRCSDPNVICKTHAMPPGEPQDVFLKVAAGPSPQIKKFFIIIYTDPWMAVPFQIWQLYVHFLQRMDVSCVTGQTSRLSLVLRGTQAVRKVRCYTSHPQELQTDPAETFVLPPGAVQDLHVRVCPHREGSKFIYLNVVDVDYHHLVASWLVCVSSRQPLISKAFEISIPVGGGKGSNKKITYTNPYPTRRAYFLRTNRSDLLQFKEDAFETGGGESYTIGLRFAPSQCPGVEEILIYINDQEDKNEETFCVKVIYF</sequence>
<reference evidence="8" key="1">
    <citation type="submission" date="2021-06" db="EMBL/GenBank/DDBJ databases">
        <authorList>
            <consortium name="Wellcome Sanger Institute Data Sharing"/>
        </authorList>
    </citation>
    <scope>NUCLEOTIDE SEQUENCE [LARGE SCALE GENOMIC DNA]</scope>
</reference>
<dbReference type="InterPro" id="IPR058764">
    <property type="entry name" value="NPHP4_SK"/>
</dbReference>
<keyword evidence="9" id="KW-1185">Reference proteome</keyword>
<dbReference type="Ensembl" id="ENSECRT00000008230.1">
    <property type="protein sequence ID" value="ENSECRP00000008100.1"/>
    <property type="gene ID" value="ENSECRG00000005397.1"/>
</dbReference>
<name>A0A8C4RX15_ERPCA</name>
<dbReference type="GO" id="GO:1904491">
    <property type="term" value="P:protein localization to ciliary transition zone"/>
    <property type="evidence" value="ECO:0007669"/>
    <property type="project" value="TreeGrafter"/>
</dbReference>
<dbReference type="Pfam" id="PF26186">
    <property type="entry name" value="NPHP4_C2_3rd"/>
    <property type="match status" value="1"/>
</dbReference>
<protein>
    <submittedName>
        <fullName evidence="8">Nephrocystin 4</fullName>
    </submittedName>
</protein>
<dbReference type="GeneTree" id="ENSGT00510000048827"/>
<dbReference type="GO" id="GO:0036064">
    <property type="term" value="C:ciliary basal body"/>
    <property type="evidence" value="ECO:0007669"/>
    <property type="project" value="TreeGrafter"/>
</dbReference>
<evidence type="ECO:0000259" key="7">
    <source>
        <dbReference type="Pfam" id="PF26190"/>
    </source>
</evidence>
<evidence type="ECO:0000259" key="4">
    <source>
        <dbReference type="Pfam" id="PF26186"/>
    </source>
</evidence>
<gene>
    <name evidence="8" type="primary">NPHP4</name>
</gene>
<feature type="domain" description="NPHP4 Ig-like" evidence="2">
    <location>
        <begin position="1237"/>
        <end position="1320"/>
    </location>
</feature>
<evidence type="ECO:0000259" key="2">
    <source>
        <dbReference type="Pfam" id="PF26015"/>
    </source>
</evidence>
<proteinExistence type="predicted"/>
<dbReference type="GO" id="GO:0097730">
    <property type="term" value="C:non-motile cilium"/>
    <property type="evidence" value="ECO:0007669"/>
    <property type="project" value="InterPro"/>
</dbReference>
<dbReference type="Pfam" id="PF26015">
    <property type="entry name" value="Ig_NPH4_3rd"/>
    <property type="match status" value="1"/>
</dbReference>
<dbReference type="Pfam" id="PF26187">
    <property type="entry name" value="Ig_NPHP4_4th"/>
    <property type="match status" value="1"/>
</dbReference>
<dbReference type="Pfam" id="PF26190">
    <property type="entry name" value="Ig_NPHP4_1st"/>
    <property type="match status" value="1"/>
</dbReference>
<dbReference type="Pfam" id="PF26189">
    <property type="entry name" value="Ig_NPHP4_2nd"/>
    <property type="match status" value="1"/>
</dbReference>
<dbReference type="InterPro" id="IPR029775">
    <property type="entry name" value="NPHP4"/>
</dbReference>
<feature type="domain" description="NPHP4 C2-like" evidence="4">
    <location>
        <begin position="587"/>
        <end position="820"/>
    </location>
</feature>
<dbReference type="InterPro" id="IPR058687">
    <property type="entry name" value="Ig_NPHP4_1st"/>
</dbReference>